<evidence type="ECO:0000256" key="5">
    <source>
        <dbReference type="SAM" id="MobiDB-lite"/>
    </source>
</evidence>
<dbReference type="STRING" id="1296120.A0A1B9H3C8"/>
<feature type="transmembrane region" description="Helical" evidence="6">
    <location>
        <begin position="225"/>
        <end position="243"/>
    </location>
</feature>
<evidence type="ECO:0000313" key="9">
    <source>
        <dbReference type="Proteomes" id="UP000092666"/>
    </source>
</evidence>
<organism evidence="8 9">
    <name type="scientific">Kwoniella heveanensis BCC8398</name>
    <dbReference type="NCBI Taxonomy" id="1296120"/>
    <lineage>
        <taxon>Eukaryota</taxon>
        <taxon>Fungi</taxon>
        <taxon>Dikarya</taxon>
        <taxon>Basidiomycota</taxon>
        <taxon>Agaricomycotina</taxon>
        <taxon>Tremellomycetes</taxon>
        <taxon>Tremellales</taxon>
        <taxon>Cryptococcaceae</taxon>
        <taxon>Kwoniella</taxon>
    </lineage>
</organism>
<dbReference type="EMBL" id="KI669492">
    <property type="protein sequence ID" value="OCF37783.1"/>
    <property type="molecule type" value="Genomic_DNA"/>
</dbReference>
<feature type="domain" description="EamA" evidence="7">
    <location>
        <begin position="291"/>
        <end position="422"/>
    </location>
</feature>
<dbReference type="OrthoDB" id="306876at2759"/>
<feature type="domain" description="EamA" evidence="7">
    <location>
        <begin position="102"/>
        <end position="239"/>
    </location>
</feature>
<gene>
    <name evidence="8" type="ORF">I316_00007</name>
</gene>
<feature type="transmembrane region" description="Helical" evidence="6">
    <location>
        <begin position="167"/>
        <end position="186"/>
    </location>
</feature>
<feature type="transmembrane region" description="Helical" evidence="6">
    <location>
        <begin position="291"/>
        <end position="309"/>
    </location>
</feature>
<reference evidence="8 9" key="1">
    <citation type="submission" date="2013-07" db="EMBL/GenBank/DDBJ databases">
        <title>The Genome Sequence of Cryptococcus heveanensis BCC8398.</title>
        <authorList>
            <consortium name="The Broad Institute Genome Sequencing Platform"/>
            <person name="Cuomo C."/>
            <person name="Litvintseva A."/>
            <person name="Chen Y."/>
            <person name="Heitman J."/>
            <person name="Sun S."/>
            <person name="Springer D."/>
            <person name="Dromer F."/>
            <person name="Young S.K."/>
            <person name="Zeng Q."/>
            <person name="Gargeya S."/>
            <person name="Fitzgerald M."/>
            <person name="Abouelleil A."/>
            <person name="Alvarado L."/>
            <person name="Berlin A.M."/>
            <person name="Chapman S.B."/>
            <person name="Dewar J."/>
            <person name="Goldberg J."/>
            <person name="Griggs A."/>
            <person name="Gujja S."/>
            <person name="Hansen M."/>
            <person name="Howarth C."/>
            <person name="Imamovic A."/>
            <person name="Larimer J."/>
            <person name="McCowan C."/>
            <person name="Murphy C."/>
            <person name="Pearson M."/>
            <person name="Priest M."/>
            <person name="Roberts A."/>
            <person name="Saif S."/>
            <person name="Shea T."/>
            <person name="Sykes S."/>
            <person name="Wortman J."/>
            <person name="Nusbaum C."/>
            <person name="Birren B."/>
        </authorList>
    </citation>
    <scope>NUCLEOTIDE SEQUENCE [LARGE SCALE GENOMIC DNA]</scope>
    <source>
        <strain evidence="8 9">BCC8398</strain>
    </source>
</reference>
<name>A0A1B9H3C8_9TREE</name>
<dbReference type="SUPFAM" id="SSF103481">
    <property type="entry name" value="Multidrug resistance efflux transporter EmrE"/>
    <property type="match status" value="2"/>
</dbReference>
<feature type="compositionally biased region" description="Polar residues" evidence="5">
    <location>
        <begin position="535"/>
        <end position="546"/>
    </location>
</feature>
<dbReference type="AlphaFoldDB" id="A0A1B9H3C8"/>
<feature type="compositionally biased region" description="Acidic residues" evidence="5">
    <location>
        <begin position="477"/>
        <end position="486"/>
    </location>
</feature>
<comment type="subcellular location">
    <subcellularLocation>
        <location evidence="1">Membrane</location>
        <topology evidence="1">Multi-pass membrane protein</topology>
    </subcellularLocation>
</comment>
<dbReference type="Pfam" id="PF00892">
    <property type="entry name" value="EamA"/>
    <property type="match status" value="2"/>
</dbReference>
<proteinExistence type="predicted"/>
<feature type="transmembrane region" description="Helical" evidence="6">
    <location>
        <begin position="354"/>
        <end position="372"/>
    </location>
</feature>
<feature type="transmembrane region" description="Helical" evidence="6">
    <location>
        <begin position="384"/>
        <end position="401"/>
    </location>
</feature>
<dbReference type="Proteomes" id="UP000092666">
    <property type="component" value="Unassembled WGS sequence"/>
</dbReference>
<feature type="transmembrane region" description="Helical" evidence="6">
    <location>
        <begin position="198"/>
        <end position="216"/>
    </location>
</feature>
<dbReference type="InterPro" id="IPR000620">
    <property type="entry name" value="EamA_dom"/>
</dbReference>
<dbReference type="InterPro" id="IPR037185">
    <property type="entry name" value="EmrE-like"/>
</dbReference>
<feature type="compositionally biased region" description="Low complexity" evidence="5">
    <location>
        <begin position="38"/>
        <end position="60"/>
    </location>
</feature>
<protein>
    <recommendedName>
        <fullName evidence="7">EamA domain-containing protein</fullName>
    </recommendedName>
</protein>
<feature type="region of interest" description="Disordered" evidence="5">
    <location>
        <begin position="429"/>
        <end position="552"/>
    </location>
</feature>
<sequence length="552" mass="58775">MGSHAEQPLLAPVALSPVTHKLLSPATHSHTRGRSHRSGSSSSSSTSASASSSRSGSQSCPPSPPPQPIALPGTPPSLLTAPKAYMWELLPMTARNFISQNIGLSLVACAQLFFVLMNLTVKYFLSTTPISALTLIFVRMGITAFFCVGSLLFVVKDENPVLGPKGVRMMLFLRGFCGFVGLLAGYQSLRGLTVSDSVTIQFLTPSVTALFGYLFLKEKMTWREVVAGLFCLSGVLLVSRPPFLFGGEGNNGEILEPDEGSGGTRLNLPPAPVLPGEGDTEGIVTPSRSVSVLWALVLVLATSSAMITIRKIGKKANALHSIGYFSYLCTICCGFALLVDPRPLVWVKSTKEAFLIVTIGIFGFTAQTFLTLGLQREKAGRAGLATYLQVVFALVLEFLLWQTIPSFLSTLGTAIILTSAFWAARSSTKPLQKAKPTDPESLPFSRSPSPIPPPHSNRPSLRDGHYSYDSVHNGADADIDTDQEDAELLKGTDGPGGFRSDGPHQASGEHARGVQEVNSHSEGKVNNGLVDIFTPSPTATKSTGGETDTKLP</sequence>
<feature type="transmembrane region" description="Helical" evidence="6">
    <location>
        <begin position="130"/>
        <end position="155"/>
    </location>
</feature>
<reference evidence="9" key="2">
    <citation type="submission" date="2013-12" db="EMBL/GenBank/DDBJ databases">
        <title>Evolution of pathogenesis and genome organization in the Tremellales.</title>
        <authorList>
            <person name="Cuomo C."/>
            <person name="Litvintseva A."/>
            <person name="Heitman J."/>
            <person name="Chen Y."/>
            <person name="Sun S."/>
            <person name="Springer D."/>
            <person name="Dromer F."/>
            <person name="Young S."/>
            <person name="Zeng Q."/>
            <person name="Chapman S."/>
            <person name="Gujja S."/>
            <person name="Saif S."/>
            <person name="Birren B."/>
        </authorList>
    </citation>
    <scope>NUCLEOTIDE SEQUENCE [LARGE SCALE GENOMIC DNA]</scope>
    <source>
        <strain evidence="9">BCC8398</strain>
    </source>
</reference>
<keyword evidence="9" id="KW-1185">Reference proteome</keyword>
<accession>A0A1B9H3C8</accession>
<dbReference type="GO" id="GO:0016020">
    <property type="term" value="C:membrane"/>
    <property type="evidence" value="ECO:0007669"/>
    <property type="project" value="UniProtKB-SubCell"/>
</dbReference>
<evidence type="ECO:0000256" key="4">
    <source>
        <dbReference type="ARBA" id="ARBA00023136"/>
    </source>
</evidence>
<evidence type="ECO:0000256" key="1">
    <source>
        <dbReference type="ARBA" id="ARBA00004141"/>
    </source>
</evidence>
<keyword evidence="3 6" id="KW-1133">Transmembrane helix</keyword>
<evidence type="ECO:0000256" key="3">
    <source>
        <dbReference type="ARBA" id="ARBA00022989"/>
    </source>
</evidence>
<keyword evidence="4 6" id="KW-0472">Membrane</keyword>
<keyword evidence="2 6" id="KW-0812">Transmembrane</keyword>
<evidence type="ECO:0000259" key="7">
    <source>
        <dbReference type="Pfam" id="PF00892"/>
    </source>
</evidence>
<dbReference type="PANTHER" id="PTHR22911">
    <property type="entry name" value="ACYL-MALONYL CONDENSING ENZYME-RELATED"/>
    <property type="match status" value="1"/>
</dbReference>
<feature type="transmembrane region" description="Helical" evidence="6">
    <location>
        <begin position="102"/>
        <end position="124"/>
    </location>
</feature>
<feature type="compositionally biased region" description="Pro residues" evidence="5">
    <location>
        <begin position="61"/>
        <end position="73"/>
    </location>
</feature>
<feature type="region of interest" description="Disordered" evidence="5">
    <location>
        <begin position="21"/>
        <end position="73"/>
    </location>
</feature>
<feature type="transmembrane region" description="Helical" evidence="6">
    <location>
        <begin position="321"/>
        <end position="339"/>
    </location>
</feature>
<dbReference type="PANTHER" id="PTHR22911:SF6">
    <property type="entry name" value="SOLUTE CARRIER FAMILY 35 MEMBER G1"/>
    <property type="match status" value="1"/>
</dbReference>
<evidence type="ECO:0000256" key="6">
    <source>
        <dbReference type="SAM" id="Phobius"/>
    </source>
</evidence>
<evidence type="ECO:0000313" key="8">
    <source>
        <dbReference type="EMBL" id="OCF37783.1"/>
    </source>
</evidence>
<feature type="compositionally biased region" description="Basic and acidic residues" evidence="5">
    <location>
        <begin position="507"/>
        <end position="523"/>
    </location>
</feature>
<evidence type="ECO:0000256" key="2">
    <source>
        <dbReference type="ARBA" id="ARBA00022692"/>
    </source>
</evidence>